<evidence type="ECO:0000256" key="1">
    <source>
        <dbReference type="SAM" id="MobiDB-lite"/>
    </source>
</evidence>
<sequence>MISVVCQRPGWLLLSRHPSTPLPINDRSPKIEIRTEMITTKAEKVEAPAEREAAPDTPTESAYWHGKEPVAEGASSAREIGWPLPYRIDKLNVKKWG</sequence>
<dbReference type="AlphaFoldDB" id="A0A5P1F538"/>
<dbReference type="Gramene" id="ONK72863">
    <property type="protein sequence ID" value="ONK72863"/>
    <property type="gene ID" value="A4U43_C04F24190"/>
</dbReference>
<protein>
    <submittedName>
        <fullName evidence="2">Uncharacterized protein</fullName>
    </submittedName>
</protein>
<evidence type="ECO:0000313" key="2">
    <source>
        <dbReference type="EMBL" id="ONK72863.1"/>
    </source>
</evidence>
<evidence type="ECO:0000313" key="3">
    <source>
        <dbReference type="Proteomes" id="UP000243459"/>
    </source>
</evidence>
<accession>A0A5P1F538</accession>
<dbReference type="EMBL" id="CM007384">
    <property type="protein sequence ID" value="ONK72863.1"/>
    <property type="molecule type" value="Genomic_DNA"/>
</dbReference>
<gene>
    <name evidence="2" type="ORF">A4U43_C04F24190</name>
</gene>
<feature type="compositionally biased region" description="Basic and acidic residues" evidence="1">
    <location>
        <begin position="44"/>
        <end position="54"/>
    </location>
</feature>
<feature type="region of interest" description="Disordered" evidence="1">
    <location>
        <begin position="44"/>
        <end position="70"/>
    </location>
</feature>
<name>A0A5P1F538_ASPOF</name>
<keyword evidence="3" id="KW-1185">Reference proteome</keyword>
<organism evidence="2 3">
    <name type="scientific">Asparagus officinalis</name>
    <name type="common">Garden asparagus</name>
    <dbReference type="NCBI Taxonomy" id="4686"/>
    <lineage>
        <taxon>Eukaryota</taxon>
        <taxon>Viridiplantae</taxon>
        <taxon>Streptophyta</taxon>
        <taxon>Embryophyta</taxon>
        <taxon>Tracheophyta</taxon>
        <taxon>Spermatophyta</taxon>
        <taxon>Magnoliopsida</taxon>
        <taxon>Liliopsida</taxon>
        <taxon>Asparagales</taxon>
        <taxon>Asparagaceae</taxon>
        <taxon>Asparagoideae</taxon>
        <taxon>Asparagus</taxon>
    </lineage>
</organism>
<reference evidence="3" key="1">
    <citation type="journal article" date="2017" name="Nat. Commun.">
        <title>The asparagus genome sheds light on the origin and evolution of a young Y chromosome.</title>
        <authorList>
            <person name="Harkess A."/>
            <person name="Zhou J."/>
            <person name="Xu C."/>
            <person name="Bowers J.E."/>
            <person name="Van der Hulst R."/>
            <person name="Ayyampalayam S."/>
            <person name="Mercati F."/>
            <person name="Riccardi P."/>
            <person name="McKain M.R."/>
            <person name="Kakrana A."/>
            <person name="Tang H."/>
            <person name="Ray J."/>
            <person name="Groenendijk J."/>
            <person name="Arikit S."/>
            <person name="Mathioni S.M."/>
            <person name="Nakano M."/>
            <person name="Shan H."/>
            <person name="Telgmann-Rauber A."/>
            <person name="Kanno A."/>
            <person name="Yue Z."/>
            <person name="Chen H."/>
            <person name="Li W."/>
            <person name="Chen Y."/>
            <person name="Xu X."/>
            <person name="Zhang Y."/>
            <person name="Luo S."/>
            <person name="Chen H."/>
            <person name="Gao J."/>
            <person name="Mao Z."/>
            <person name="Pires J.C."/>
            <person name="Luo M."/>
            <person name="Kudrna D."/>
            <person name="Wing R.A."/>
            <person name="Meyers B.C."/>
            <person name="Yi K."/>
            <person name="Kong H."/>
            <person name="Lavrijsen P."/>
            <person name="Sunseri F."/>
            <person name="Falavigna A."/>
            <person name="Ye Y."/>
            <person name="Leebens-Mack J.H."/>
            <person name="Chen G."/>
        </authorList>
    </citation>
    <scope>NUCLEOTIDE SEQUENCE [LARGE SCALE GENOMIC DNA]</scope>
    <source>
        <strain evidence="3">cv. DH0086</strain>
    </source>
</reference>
<proteinExistence type="predicted"/>
<dbReference type="Proteomes" id="UP000243459">
    <property type="component" value="Chromosome 4"/>
</dbReference>